<protein>
    <submittedName>
        <fullName evidence="3">Uncharacterized protein</fullName>
    </submittedName>
</protein>
<dbReference type="SUPFAM" id="SSF58100">
    <property type="entry name" value="Bacterial hemolysins"/>
    <property type="match status" value="1"/>
</dbReference>
<accession>A0A8C8DYK6</accession>
<evidence type="ECO:0000256" key="1">
    <source>
        <dbReference type="SAM" id="Coils"/>
    </source>
</evidence>
<dbReference type="GeneTree" id="ENSGT00610000087473"/>
<sequence length="284" mass="32602">LNTEIQDMKQHLEESEQIAVGELQPLDEEIESLTAEQSSLEEQKKRREGELKDLTLELGSLRSSLQSYNEALRTEKRNLQSAETTLCNMRRKRDEAETIRNVGVGLLLIPIVGLIPGKKFNMEYFSLITSKRVDIARSEIERCESQITSYSNQVSRYQGLISQAQTDIQEANRRIRETRLKLQSVSVTRSTVADFQSKTRRAVHQLGLLCGVGSVAELQTRHLILLEPVLNVMEEMIVALGLVNRDDLLHSKNMERIMWDMTNNQRRLKDKRGLCGNHSNEDYY</sequence>
<proteinExistence type="predicted"/>
<reference evidence="3" key="2">
    <citation type="submission" date="2025-09" db="UniProtKB">
        <authorList>
            <consortium name="Ensembl"/>
        </authorList>
    </citation>
    <scope>IDENTIFICATION</scope>
</reference>
<feature type="coiled-coil region" evidence="1">
    <location>
        <begin position="23"/>
        <end position="85"/>
    </location>
</feature>
<keyword evidence="4" id="KW-1185">Reference proteome</keyword>
<evidence type="ECO:0000313" key="3">
    <source>
        <dbReference type="Ensembl" id="ENSOSIP00000039919.1"/>
    </source>
</evidence>
<dbReference type="Ensembl" id="ENSOSIT00000042060.1">
    <property type="protein sequence ID" value="ENSOSIP00000039919.1"/>
    <property type="gene ID" value="ENSOSIG00000019553.1"/>
</dbReference>
<reference evidence="3" key="1">
    <citation type="submission" date="2025-08" db="UniProtKB">
        <authorList>
            <consortium name="Ensembl"/>
        </authorList>
    </citation>
    <scope>IDENTIFICATION</scope>
</reference>
<name>A0A8C8DYK6_9TELE</name>
<feature type="coiled-coil region" evidence="1">
    <location>
        <begin position="133"/>
        <end position="188"/>
    </location>
</feature>
<organism evidence="3 4">
    <name type="scientific">Oryzias sinensis</name>
    <name type="common">Chinese medaka</name>
    <dbReference type="NCBI Taxonomy" id="183150"/>
    <lineage>
        <taxon>Eukaryota</taxon>
        <taxon>Metazoa</taxon>
        <taxon>Chordata</taxon>
        <taxon>Craniata</taxon>
        <taxon>Vertebrata</taxon>
        <taxon>Euteleostomi</taxon>
        <taxon>Actinopterygii</taxon>
        <taxon>Neopterygii</taxon>
        <taxon>Teleostei</taxon>
        <taxon>Neoteleostei</taxon>
        <taxon>Acanthomorphata</taxon>
        <taxon>Ovalentaria</taxon>
        <taxon>Atherinomorphae</taxon>
        <taxon>Beloniformes</taxon>
        <taxon>Adrianichthyidae</taxon>
        <taxon>Oryziinae</taxon>
        <taxon>Oryzias</taxon>
    </lineage>
</organism>
<keyword evidence="2" id="KW-1133">Transmembrane helix</keyword>
<keyword evidence="2" id="KW-0472">Membrane</keyword>
<keyword evidence="1" id="KW-0175">Coiled coil</keyword>
<dbReference type="Proteomes" id="UP000694383">
    <property type="component" value="Unplaced"/>
</dbReference>
<keyword evidence="2" id="KW-0812">Transmembrane</keyword>
<evidence type="ECO:0000313" key="4">
    <source>
        <dbReference type="Proteomes" id="UP000694383"/>
    </source>
</evidence>
<evidence type="ECO:0000256" key="2">
    <source>
        <dbReference type="SAM" id="Phobius"/>
    </source>
</evidence>
<dbReference type="AlphaFoldDB" id="A0A8C8DYK6"/>
<feature type="transmembrane region" description="Helical" evidence="2">
    <location>
        <begin position="98"/>
        <end position="117"/>
    </location>
</feature>